<dbReference type="PANTHER" id="PTHR42681:SF6">
    <property type="entry name" value="BLL0263 PROTEIN"/>
    <property type="match status" value="1"/>
</dbReference>
<dbReference type="GO" id="GO:0006633">
    <property type="term" value="P:fatty acid biosynthetic process"/>
    <property type="evidence" value="ECO:0007669"/>
    <property type="project" value="TreeGrafter"/>
</dbReference>
<name>A0A7Z1A4F0_MORCA</name>
<dbReference type="Pfam" id="PF00698">
    <property type="entry name" value="Acyl_transf_1"/>
    <property type="match status" value="1"/>
</dbReference>
<evidence type="ECO:0000313" key="2">
    <source>
        <dbReference type="EMBL" id="OAV01596.1"/>
    </source>
</evidence>
<dbReference type="SUPFAM" id="SSF52151">
    <property type="entry name" value="FabD/lysophospholipase-like"/>
    <property type="match status" value="1"/>
</dbReference>
<dbReference type="Gene3D" id="3.40.366.10">
    <property type="entry name" value="Malonyl-Coenzyme A Acyl Carrier Protein, domain 2"/>
    <property type="match status" value="1"/>
</dbReference>
<dbReference type="InterPro" id="IPR016035">
    <property type="entry name" value="Acyl_Trfase/lysoPLipase"/>
</dbReference>
<dbReference type="InterPro" id="IPR014043">
    <property type="entry name" value="Acyl_transferase_dom"/>
</dbReference>
<dbReference type="GO" id="GO:0004314">
    <property type="term" value="F:[acyl-carrier-protein] S-malonyltransferase activity"/>
    <property type="evidence" value="ECO:0007669"/>
    <property type="project" value="TreeGrafter"/>
</dbReference>
<sequence>MSIAVIFSGQGLQAQAHIDELLAWATETDQLSVLQTQLPELFTRADEPLDAWFYDNLVAQPFLLALQYSRWQYLTAQGVTADYLLGYSLGELTAFCISIGLELSTAMTLARTRASLMSAACADSAGLVSVQGVHHSELLPILAQTDTHLSIALSAVGHIVGGRQDDLAQLVWQLGELGYRQLKYLNVSIPSHTPLMHVAMLPFQDALIPYQTHRLALPIISGTRGRIAYQAADAARHLTHQIDHHIDWHTTMQMLAEYQPSVVLEIGAGGALSKLAGEQLPNAKVRSVDDFGHIDDVLMWLA</sequence>
<dbReference type="InterPro" id="IPR001227">
    <property type="entry name" value="Ac_transferase_dom_sf"/>
</dbReference>
<dbReference type="RefSeq" id="WP_064617978.1">
    <property type="nucleotide sequence ID" value="NZ_LXHE01000003.1"/>
</dbReference>
<reference evidence="2 3" key="1">
    <citation type="journal article" date="2016" name="Genome Biol. Evol.">
        <title>Comparative Genomic Analyses of the Moraxella catarrhalis Serosensitive and Seroresistant Lineages Demonstrate Their Independent Evolution.</title>
        <authorList>
            <person name="Earl J.P."/>
            <person name="de Vries S.P."/>
            <person name="Ahmed A."/>
            <person name="Powell E."/>
            <person name="Schultz M.P."/>
            <person name="Hermans P.W."/>
            <person name="Hill D.J."/>
            <person name="Zhou Z."/>
            <person name="Constantinidou C.I."/>
            <person name="Hu F.Z."/>
            <person name="Bootsma H.J."/>
            <person name="Ehrlich G.D."/>
        </authorList>
    </citation>
    <scope>NUCLEOTIDE SEQUENCE [LARGE SCALE GENOMIC DNA]</scope>
    <source>
        <strain evidence="2 3">Z7574</strain>
    </source>
</reference>
<proteinExistence type="predicted"/>
<feature type="domain" description="Malonyl-CoA:ACP transacylase (MAT)" evidence="1">
    <location>
        <begin position="6"/>
        <end position="292"/>
    </location>
</feature>
<organism evidence="2 3">
    <name type="scientific">Moraxella catarrhalis</name>
    <name type="common">Branhamella catarrhalis</name>
    <dbReference type="NCBI Taxonomy" id="480"/>
    <lineage>
        <taxon>Bacteria</taxon>
        <taxon>Pseudomonadati</taxon>
        <taxon>Pseudomonadota</taxon>
        <taxon>Gammaproteobacteria</taxon>
        <taxon>Moraxellales</taxon>
        <taxon>Moraxellaceae</taxon>
        <taxon>Moraxella</taxon>
    </lineage>
</organism>
<dbReference type="Gene3D" id="3.30.70.250">
    <property type="entry name" value="Malonyl-CoA ACP transacylase, ACP-binding"/>
    <property type="match status" value="1"/>
</dbReference>
<dbReference type="Proteomes" id="UP000078446">
    <property type="component" value="Unassembled WGS sequence"/>
</dbReference>
<comment type="caution">
    <text evidence="2">The sequence shown here is derived from an EMBL/GenBank/DDBJ whole genome shotgun (WGS) entry which is preliminary data.</text>
</comment>
<evidence type="ECO:0000313" key="3">
    <source>
        <dbReference type="Proteomes" id="UP000078446"/>
    </source>
</evidence>
<accession>A0A7Z1A4F0</accession>
<dbReference type="AlphaFoldDB" id="A0A7Z1A4F0"/>
<dbReference type="InterPro" id="IPR050858">
    <property type="entry name" value="Mal-CoA-ACP_Trans/PKS_FabD"/>
</dbReference>
<evidence type="ECO:0000259" key="1">
    <source>
        <dbReference type="SMART" id="SM00827"/>
    </source>
</evidence>
<gene>
    <name evidence="2" type="ORF">AO382_0643</name>
</gene>
<dbReference type="GO" id="GO:0005829">
    <property type="term" value="C:cytosol"/>
    <property type="evidence" value="ECO:0007669"/>
    <property type="project" value="TreeGrafter"/>
</dbReference>
<dbReference type="PANTHER" id="PTHR42681">
    <property type="entry name" value="MALONYL-COA-ACYL CARRIER PROTEIN TRANSACYLASE, MITOCHONDRIAL"/>
    <property type="match status" value="1"/>
</dbReference>
<protein>
    <recommendedName>
        <fullName evidence="1">Malonyl-CoA:ACP transacylase (MAT) domain-containing protein</fullName>
    </recommendedName>
</protein>
<dbReference type="EMBL" id="LXHE01000003">
    <property type="protein sequence ID" value="OAV01596.1"/>
    <property type="molecule type" value="Genomic_DNA"/>
</dbReference>
<dbReference type="SMART" id="SM00827">
    <property type="entry name" value="PKS_AT"/>
    <property type="match status" value="1"/>
</dbReference>